<reference evidence="1 2" key="1">
    <citation type="submission" date="2021-06" db="EMBL/GenBank/DDBJ databases">
        <authorList>
            <person name="Kallberg Y."/>
            <person name="Tangrot J."/>
            <person name="Rosling A."/>
        </authorList>
    </citation>
    <scope>NUCLEOTIDE SEQUENCE [LARGE SCALE GENOMIC DNA]</scope>
    <source>
        <strain evidence="1 2">120-4 pot B 10/14</strain>
    </source>
</reference>
<proteinExistence type="predicted"/>
<evidence type="ECO:0000313" key="2">
    <source>
        <dbReference type="Proteomes" id="UP000789901"/>
    </source>
</evidence>
<gene>
    <name evidence="1" type="ORF">GMARGA_LOCUS34080</name>
</gene>
<accession>A0ABN7WSJ3</accession>
<dbReference type="EMBL" id="CAJVQB010058577">
    <property type="protein sequence ID" value="CAG8838644.1"/>
    <property type="molecule type" value="Genomic_DNA"/>
</dbReference>
<sequence>MSTSGIPAHIEKTLAKLQAQMIRANIKGSYIVSAQGVTYTTTSQSQTLQVANSKNKTAAQMLRQRLPTFLEDLHSV</sequence>
<feature type="non-terminal residue" evidence="1">
    <location>
        <position position="76"/>
    </location>
</feature>
<name>A0ABN7WSJ3_GIGMA</name>
<evidence type="ECO:0000313" key="1">
    <source>
        <dbReference type="EMBL" id="CAG8838644.1"/>
    </source>
</evidence>
<comment type="caution">
    <text evidence="1">The sequence shown here is derived from an EMBL/GenBank/DDBJ whole genome shotgun (WGS) entry which is preliminary data.</text>
</comment>
<protein>
    <submittedName>
        <fullName evidence="1">2266_t:CDS:1</fullName>
    </submittedName>
</protein>
<keyword evidence="2" id="KW-1185">Reference proteome</keyword>
<organism evidence="1 2">
    <name type="scientific">Gigaspora margarita</name>
    <dbReference type="NCBI Taxonomy" id="4874"/>
    <lineage>
        <taxon>Eukaryota</taxon>
        <taxon>Fungi</taxon>
        <taxon>Fungi incertae sedis</taxon>
        <taxon>Mucoromycota</taxon>
        <taxon>Glomeromycotina</taxon>
        <taxon>Glomeromycetes</taxon>
        <taxon>Diversisporales</taxon>
        <taxon>Gigasporaceae</taxon>
        <taxon>Gigaspora</taxon>
    </lineage>
</organism>
<dbReference type="Proteomes" id="UP000789901">
    <property type="component" value="Unassembled WGS sequence"/>
</dbReference>